<comment type="caution">
    <text evidence="2">The sequence shown here is derived from an EMBL/GenBank/DDBJ whole genome shotgun (WGS) entry which is preliminary data.</text>
</comment>
<feature type="region of interest" description="Disordered" evidence="1">
    <location>
        <begin position="172"/>
        <end position="203"/>
    </location>
</feature>
<dbReference type="Proteomes" id="UP000440578">
    <property type="component" value="Unassembled WGS sequence"/>
</dbReference>
<evidence type="ECO:0000256" key="1">
    <source>
        <dbReference type="SAM" id="MobiDB-lite"/>
    </source>
</evidence>
<feature type="region of interest" description="Disordered" evidence="1">
    <location>
        <begin position="100"/>
        <end position="119"/>
    </location>
</feature>
<proteinExistence type="predicted"/>
<dbReference type="AlphaFoldDB" id="A0A6A4W553"/>
<gene>
    <name evidence="2" type="ORF">FJT64_003790</name>
</gene>
<sequence>MGEHVISPLSVVSPVASKLSSRTNLDPSDKLSHGSATQDVATSLSIPKAEIVGDSGGTKNKPAQPSRSFLRDKIQHLLSQLLRTYLGRLTDLRRQYAAQFGPGSSRGRRAAPRSDPGGAVMYLPVGGGGGGKRCPTAADAAASSISQMAFLSLILAIFNVVANISNNINNNNNNNNNNNDNNLSSSNTNLSSNNNNANQINVQLPPPVIGRKRRSSQELRQDAKRLAARAVMTLLHGVARSKRASFLCAVSDALCAMGASDVTLIIRCVYVQPN</sequence>
<dbReference type="EMBL" id="VIIS01001405">
    <property type="protein sequence ID" value="KAF0298880.1"/>
    <property type="molecule type" value="Genomic_DNA"/>
</dbReference>
<name>A0A6A4W553_AMPAM</name>
<feature type="compositionally biased region" description="Low complexity" evidence="1">
    <location>
        <begin position="172"/>
        <end position="198"/>
    </location>
</feature>
<protein>
    <submittedName>
        <fullName evidence="2">Uncharacterized protein</fullName>
    </submittedName>
</protein>
<organism evidence="2 3">
    <name type="scientific">Amphibalanus amphitrite</name>
    <name type="common">Striped barnacle</name>
    <name type="synonym">Balanus amphitrite</name>
    <dbReference type="NCBI Taxonomy" id="1232801"/>
    <lineage>
        <taxon>Eukaryota</taxon>
        <taxon>Metazoa</taxon>
        <taxon>Ecdysozoa</taxon>
        <taxon>Arthropoda</taxon>
        <taxon>Crustacea</taxon>
        <taxon>Multicrustacea</taxon>
        <taxon>Cirripedia</taxon>
        <taxon>Thoracica</taxon>
        <taxon>Thoracicalcarea</taxon>
        <taxon>Balanomorpha</taxon>
        <taxon>Balanoidea</taxon>
        <taxon>Balanidae</taxon>
        <taxon>Amphibalaninae</taxon>
        <taxon>Amphibalanus</taxon>
    </lineage>
</organism>
<feature type="region of interest" description="Disordered" evidence="1">
    <location>
        <begin position="20"/>
        <end position="42"/>
    </location>
</feature>
<accession>A0A6A4W553</accession>
<keyword evidence="3" id="KW-1185">Reference proteome</keyword>
<evidence type="ECO:0000313" key="2">
    <source>
        <dbReference type="EMBL" id="KAF0298880.1"/>
    </source>
</evidence>
<evidence type="ECO:0000313" key="3">
    <source>
        <dbReference type="Proteomes" id="UP000440578"/>
    </source>
</evidence>
<reference evidence="2 3" key="1">
    <citation type="submission" date="2019-07" db="EMBL/GenBank/DDBJ databases">
        <title>Draft genome assembly of a fouling barnacle, Amphibalanus amphitrite (Darwin, 1854): The first reference genome for Thecostraca.</title>
        <authorList>
            <person name="Kim W."/>
        </authorList>
    </citation>
    <scope>NUCLEOTIDE SEQUENCE [LARGE SCALE GENOMIC DNA]</scope>
    <source>
        <strain evidence="2">SNU_AA5</strain>
        <tissue evidence="2">Soma without cirri and trophi</tissue>
    </source>
</reference>